<protein>
    <submittedName>
        <fullName evidence="7">ABC transporter ATP-binding protein</fullName>
    </submittedName>
</protein>
<dbReference type="InterPro" id="IPR003593">
    <property type="entry name" value="AAA+_ATPase"/>
</dbReference>
<dbReference type="SMART" id="SM00382">
    <property type="entry name" value="AAA"/>
    <property type="match status" value="1"/>
</dbReference>
<proteinExistence type="inferred from homology"/>
<evidence type="ECO:0000256" key="1">
    <source>
        <dbReference type="ARBA" id="ARBA00005417"/>
    </source>
</evidence>
<organism evidence="7 8">
    <name type="scientific">Jutongia hominis</name>
    <dbReference type="NCBI Taxonomy" id="2763664"/>
    <lineage>
        <taxon>Bacteria</taxon>
        <taxon>Bacillati</taxon>
        <taxon>Bacillota</taxon>
        <taxon>Clostridia</taxon>
        <taxon>Lachnospirales</taxon>
        <taxon>Lachnospiraceae</taxon>
        <taxon>Jutongia</taxon>
    </lineage>
</organism>
<name>A0ABR7MUZ9_9FIRM</name>
<keyword evidence="5" id="KW-1133">Transmembrane helix</keyword>
<dbReference type="InterPro" id="IPR017871">
    <property type="entry name" value="ABC_transporter-like_CS"/>
</dbReference>
<evidence type="ECO:0000313" key="7">
    <source>
        <dbReference type="EMBL" id="MBC8557614.1"/>
    </source>
</evidence>
<evidence type="ECO:0000256" key="3">
    <source>
        <dbReference type="ARBA" id="ARBA00022741"/>
    </source>
</evidence>
<comment type="similarity">
    <text evidence="1">Belongs to the ABC transporter superfamily.</text>
</comment>
<dbReference type="PROSITE" id="PS50893">
    <property type="entry name" value="ABC_TRANSPORTER_2"/>
    <property type="match status" value="1"/>
</dbReference>
<dbReference type="RefSeq" id="WP_249304908.1">
    <property type="nucleotide sequence ID" value="NZ_JACRSW010000030.1"/>
</dbReference>
<sequence>MIVLQNISKYYYTDTSVTQALRKINLEFKIGEFVAITGESGSGKSTLLNVISGMDAFDDGEMFFCGEPTFQYDAADWENFRRNEIGFVFQNYSLIGHYTTVENIKSALLIMGYQEEEATRKAVTYLEKVGLKGLEKQRASELSSGQKQRLSIARALAKNTSIIVADEPTGNLDRETGDQIIQLLKELSKDKLVLMVTHNYDQAEPYVTRKIRLHDGEVVVDVPVNEQDESVIDSKTEQEVMAAAKREDITADTTTKEWKKKQYRIARIFARMNTKTQQSRAWLFRTFLFLTAIISFVFIGELFANADDTKTKNYDRDIFYQKNDSRLSVRKKDGSAMTTKDVAKLKQIRNVVTADQYDYANDINYYVDKGKDYTYTYGTTGSQNTSDVISNGYEEVSTGVRSQYHDDKNVKFLHRNKFMHSATCITKADLKKGRLPKSRNEIVLYEDGKKKLNSTVEIYFTSSNIMGSETYYHNKFKVVGVLKEKTSQIYFDNDLCHMLSAAADGDQCTLFYSFDLKTQDYLGSNQFYLVINDKLKGSEARVSRNHLLQPVGYDTYSSPVEDIIPGDDALTVQFNTNRKGLSKETLKLDDVRQKLHVTDKLNDQSGAILEVSEEFFNKIFTRKSTQCSVYIKNYTKTDQVIRDIEKAGYTAVSTYRISSVNYNENKVMDRLVFIGISVGILLVLIIVEILILRSLMKIKIKDFFVMKSMGMQIHMINKISLFEMTRYCIEALLAAVVVMLGLYAAGIPVIREMMIYYGVATYLCFFVYNLLLEYATVRSFNKLLKGRMAS</sequence>
<feature type="domain" description="ABC transporter" evidence="6">
    <location>
        <begin position="2"/>
        <end position="240"/>
    </location>
</feature>
<dbReference type="PROSITE" id="PS00211">
    <property type="entry name" value="ABC_TRANSPORTER_1"/>
    <property type="match status" value="1"/>
</dbReference>
<evidence type="ECO:0000256" key="2">
    <source>
        <dbReference type="ARBA" id="ARBA00022448"/>
    </source>
</evidence>
<dbReference type="Gene3D" id="3.40.50.300">
    <property type="entry name" value="P-loop containing nucleotide triphosphate hydrolases"/>
    <property type="match status" value="1"/>
</dbReference>
<reference evidence="7 8" key="1">
    <citation type="submission" date="2020-08" db="EMBL/GenBank/DDBJ databases">
        <title>Genome public.</title>
        <authorList>
            <person name="Liu C."/>
            <person name="Sun Q."/>
        </authorList>
    </citation>
    <scope>NUCLEOTIDE SEQUENCE [LARGE SCALE GENOMIC DNA]</scope>
    <source>
        <strain evidence="7 8">BX3</strain>
    </source>
</reference>
<dbReference type="PANTHER" id="PTHR42798">
    <property type="entry name" value="LIPOPROTEIN-RELEASING SYSTEM ATP-BINDING PROTEIN LOLD"/>
    <property type="match status" value="1"/>
</dbReference>
<comment type="caution">
    <text evidence="7">The sequence shown here is derived from an EMBL/GenBank/DDBJ whole genome shotgun (WGS) entry which is preliminary data.</text>
</comment>
<keyword evidence="5" id="KW-0812">Transmembrane</keyword>
<feature type="transmembrane region" description="Helical" evidence="5">
    <location>
        <begin position="755"/>
        <end position="777"/>
    </location>
</feature>
<gene>
    <name evidence="7" type="ORF">H8700_07815</name>
</gene>
<dbReference type="InterPro" id="IPR003439">
    <property type="entry name" value="ABC_transporter-like_ATP-bd"/>
</dbReference>
<keyword evidence="5" id="KW-0472">Membrane</keyword>
<dbReference type="Pfam" id="PF00005">
    <property type="entry name" value="ABC_tran"/>
    <property type="match status" value="1"/>
</dbReference>
<dbReference type="GO" id="GO:0005524">
    <property type="term" value="F:ATP binding"/>
    <property type="evidence" value="ECO:0007669"/>
    <property type="project" value="UniProtKB-KW"/>
</dbReference>
<dbReference type="CDD" id="cd03255">
    <property type="entry name" value="ABC_MJ0796_LolCDE_FtsE"/>
    <property type="match status" value="1"/>
</dbReference>
<evidence type="ECO:0000256" key="5">
    <source>
        <dbReference type="SAM" id="Phobius"/>
    </source>
</evidence>
<keyword evidence="2" id="KW-0813">Transport</keyword>
<accession>A0ABR7MUZ9</accession>
<evidence type="ECO:0000259" key="6">
    <source>
        <dbReference type="PROSITE" id="PS50893"/>
    </source>
</evidence>
<dbReference type="PANTHER" id="PTHR42798:SF6">
    <property type="entry name" value="CELL DIVISION ATP-BINDING PROTEIN FTSE"/>
    <property type="match status" value="1"/>
</dbReference>
<dbReference type="InterPro" id="IPR017911">
    <property type="entry name" value="MacB-like_ATP-bd"/>
</dbReference>
<feature type="transmembrane region" description="Helical" evidence="5">
    <location>
        <begin position="282"/>
        <end position="304"/>
    </location>
</feature>
<keyword evidence="3" id="KW-0547">Nucleotide-binding</keyword>
<evidence type="ECO:0000313" key="8">
    <source>
        <dbReference type="Proteomes" id="UP000637513"/>
    </source>
</evidence>
<feature type="transmembrane region" description="Helical" evidence="5">
    <location>
        <begin position="671"/>
        <end position="692"/>
    </location>
</feature>
<dbReference type="EMBL" id="JACRSW010000030">
    <property type="protein sequence ID" value="MBC8557614.1"/>
    <property type="molecule type" value="Genomic_DNA"/>
</dbReference>
<keyword evidence="4 7" id="KW-0067">ATP-binding</keyword>
<dbReference type="Proteomes" id="UP000637513">
    <property type="component" value="Unassembled WGS sequence"/>
</dbReference>
<dbReference type="SUPFAM" id="SSF52540">
    <property type="entry name" value="P-loop containing nucleoside triphosphate hydrolases"/>
    <property type="match status" value="1"/>
</dbReference>
<dbReference type="InterPro" id="IPR027417">
    <property type="entry name" value="P-loop_NTPase"/>
</dbReference>
<evidence type="ECO:0000256" key="4">
    <source>
        <dbReference type="ARBA" id="ARBA00022840"/>
    </source>
</evidence>
<feature type="transmembrane region" description="Helical" evidence="5">
    <location>
        <begin position="727"/>
        <end position="749"/>
    </location>
</feature>
<keyword evidence="8" id="KW-1185">Reference proteome</keyword>